<dbReference type="PANTHER" id="PTHR11709">
    <property type="entry name" value="MULTI-COPPER OXIDASE"/>
    <property type="match status" value="1"/>
</dbReference>
<accession>A0A7J0GJJ1</accession>
<dbReference type="SUPFAM" id="SSF49503">
    <property type="entry name" value="Cupredoxins"/>
    <property type="match status" value="2"/>
</dbReference>
<dbReference type="FunFam" id="2.60.40.420:FF:000062">
    <property type="entry name" value="Laccase"/>
    <property type="match status" value="1"/>
</dbReference>
<sequence length="381" mass="43030">MPSLLAFCVLFLLPELAFSITRHYTFNVKSHNVTRLCNTKSIISVNGKFPGPQIVAREGDQVLVKVVNYVPNNITIHWHGIRQLRSGWSDGPGYITQCPIQTGQTYTYNFTITGQRGTLLWHAHISWLRATLYGPIIIFPRLNETYPFEKPYEEVPIIFGEWWNVDPEAVINQSLQTGAAPNVSDAYTMNGLPGPLYNCSSKDTFELKVKPGKTYMLRLINAALNDELFFGIANHTVHCHRNRRHLCQTLRHRHNSNPPFAFNYTGPPPNNTMVSKGTKAVVLPFNASVEVILQDTRFGNFDPNNDPAKFNLVDPIERNTVGVPSGGWVAFRFLADNPGVWFMHCHFDVHTSWGLRMAWIVLDGPQPNQKLPPPPSDLPKC</sequence>
<dbReference type="InterPro" id="IPR002355">
    <property type="entry name" value="Cu_oxidase_Cu_BS"/>
</dbReference>
<dbReference type="GO" id="GO:0016491">
    <property type="term" value="F:oxidoreductase activity"/>
    <property type="evidence" value="ECO:0007669"/>
    <property type="project" value="UniProtKB-KW"/>
</dbReference>
<dbReference type="PROSITE" id="PS00079">
    <property type="entry name" value="MULTICOPPER_OXIDASE1"/>
    <property type="match status" value="1"/>
</dbReference>
<dbReference type="InterPro" id="IPR008972">
    <property type="entry name" value="Cupredoxin"/>
</dbReference>
<dbReference type="InterPro" id="IPR045087">
    <property type="entry name" value="Cu-oxidase_fam"/>
</dbReference>
<dbReference type="InterPro" id="IPR034288">
    <property type="entry name" value="CuRO_1_LCC"/>
</dbReference>
<keyword evidence="8" id="KW-0186">Copper</keyword>
<organism evidence="14 15">
    <name type="scientific">Actinidia rufa</name>
    <dbReference type="NCBI Taxonomy" id="165716"/>
    <lineage>
        <taxon>Eukaryota</taxon>
        <taxon>Viridiplantae</taxon>
        <taxon>Streptophyta</taxon>
        <taxon>Embryophyta</taxon>
        <taxon>Tracheophyta</taxon>
        <taxon>Spermatophyta</taxon>
        <taxon>Magnoliopsida</taxon>
        <taxon>eudicotyledons</taxon>
        <taxon>Gunneridae</taxon>
        <taxon>Pentapetalae</taxon>
        <taxon>asterids</taxon>
        <taxon>Ericales</taxon>
        <taxon>Actinidiaceae</taxon>
        <taxon>Actinidia</taxon>
    </lineage>
</organism>
<proteinExistence type="inferred from homology"/>
<dbReference type="Pfam" id="PF00394">
    <property type="entry name" value="Cu-oxidase"/>
    <property type="match status" value="1"/>
</dbReference>
<reference evidence="14 15" key="1">
    <citation type="submission" date="2019-07" db="EMBL/GenBank/DDBJ databases">
        <title>De Novo Assembly of kiwifruit Actinidia rufa.</title>
        <authorList>
            <person name="Sugita-Konishi S."/>
            <person name="Sato K."/>
            <person name="Mori E."/>
            <person name="Abe Y."/>
            <person name="Kisaki G."/>
            <person name="Hamano K."/>
            <person name="Suezawa K."/>
            <person name="Otani M."/>
            <person name="Fukuda T."/>
            <person name="Manabe T."/>
            <person name="Gomi K."/>
            <person name="Tabuchi M."/>
            <person name="Akimitsu K."/>
            <person name="Kataoka I."/>
        </authorList>
    </citation>
    <scope>NUCLEOTIDE SEQUENCE [LARGE SCALE GENOMIC DNA]</scope>
    <source>
        <strain evidence="15">cv. Fuchu</strain>
    </source>
</reference>
<feature type="domain" description="Plastocyanin-like" evidence="11">
    <location>
        <begin position="153"/>
        <end position="236"/>
    </location>
</feature>
<evidence type="ECO:0000259" key="13">
    <source>
        <dbReference type="Pfam" id="PF07732"/>
    </source>
</evidence>
<dbReference type="InterPro" id="IPR033138">
    <property type="entry name" value="Cu_oxidase_CS"/>
</dbReference>
<evidence type="ECO:0000256" key="10">
    <source>
        <dbReference type="SAM" id="SignalP"/>
    </source>
</evidence>
<protein>
    <submittedName>
        <fullName evidence="14">Laccase 17</fullName>
    </submittedName>
</protein>
<evidence type="ECO:0000256" key="5">
    <source>
        <dbReference type="ARBA" id="ARBA00022723"/>
    </source>
</evidence>
<keyword evidence="10" id="KW-0732">Signal</keyword>
<evidence type="ECO:0000313" key="15">
    <source>
        <dbReference type="Proteomes" id="UP000585474"/>
    </source>
</evidence>
<dbReference type="Gene3D" id="2.60.40.420">
    <property type="entry name" value="Cupredoxins - blue copper proteins"/>
    <property type="match status" value="3"/>
</dbReference>
<dbReference type="Proteomes" id="UP000585474">
    <property type="component" value="Unassembled WGS sequence"/>
</dbReference>
<comment type="cofactor">
    <cofactor evidence="1">
        <name>Cu cation</name>
        <dbReference type="ChEBI" id="CHEBI:23378"/>
    </cofactor>
</comment>
<evidence type="ECO:0000256" key="8">
    <source>
        <dbReference type="ARBA" id="ARBA00023008"/>
    </source>
</evidence>
<name>A0A7J0GJJ1_9ERIC</name>
<evidence type="ECO:0000259" key="12">
    <source>
        <dbReference type="Pfam" id="PF07731"/>
    </source>
</evidence>
<keyword evidence="6" id="KW-0677">Repeat</keyword>
<evidence type="ECO:0000256" key="6">
    <source>
        <dbReference type="ARBA" id="ARBA00022737"/>
    </source>
</evidence>
<dbReference type="EMBL" id="BJWL01000022">
    <property type="protein sequence ID" value="GFZ10979.1"/>
    <property type="molecule type" value="Genomic_DNA"/>
</dbReference>
<evidence type="ECO:0000256" key="2">
    <source>
        <dbReference type="ARBA" id="ARBA00004613"/>
    </source>
</evidence>
<dbReference type="Pfam" id="PF07732">
    <property type="entry name" value="Cu-oxidase_3"/>
    <property type="match status" value="1"/>
</dbReference>
<dbReference type="CDD" id="cd13849">
    <property type="entry name" value="CuRO_1_LCC_plant"/>
    <property type="match status" value="1"/>
</dbReference>
<dbReference type="GO" id="GO:0005507">
    <property type="term" value="F:copper ion binding"/>
    <property type="evidence" value="ECO:0007669"/>
    <property type="project" value="InterPro"/>
</dbReference>
<dbReference type="OrthoDB" id="2121828at2759"/>
<keyword evidence="15" id="KW-1185">Reference proteome</keyword>
<dbReference type="PROSITE" id="PS00080">
    <property type="entry name" value="MULTICOPPER_OXIDASE2"/>
    <property type="match status" value="1"/>
</dbReference>
<dbReference type="AlphaFoldDB" id="A0A7J0GJJ1"/>
<keyword evidence="7" id="KW-0560">Oxidoreductase</keyword>
<comment type="subcellular location">
    <subcellularLocation>
        <location evidence="2">Secreted</location>
    </subcellularLocation>
</comment>
<evidence type="ECO:0000256" key="7">
    <source>
        <dbReference type="ARBA" id="ARBA00023002"/>
    </source>
</evidence>
<comment type="caution">
    <text evidence="14">The sequence shown here is derived from an EMBL/GenBank/DDBJ whole genome shotgun (WGS) entry which is preliminary data.</text>
</comment>
<evidence type="ECO:0000313" key="14">
    <source>
        <dbReference type="EMBL" id="GFZ10979.1"/>
    </source>
</evidence>
<evidence type="ECO:0000256" key="4">
    <source>
        <dbReference type="ARBA" id="ARBA00022525"/>
    </source>
</evidence>
<keyword evidence="4" id="KW-0964">Secreted</keyword>
<dbReference type="InterPro" id="IPR001117">
    <property type="entry name" value="Cu-oxidase_2nd"/>
</dbReference>
<dbReference type="InterPro" id="IPR011706">
    <property type="entry name" value="Cu-oxidase_C"/>
</dbReference>
<keyword evidence="5" id="KW-0479">Metal-binding</keyword>
<dbReference type="GO" id="GO:0005576">
    <property type="term" value="C:extracellular region"/>
    <property type="evidence" value="ECO:0007669"/>
    <property type="project" value="UniProtKB-SubCell"/>
</dbReference>
<dbReference type="PANTHER" id="PTHR11709:SF522">
    <property type="entry name" value="LACCASE-4"/>
    <property type="match status" value="1"/>
</dbReference>
<feature type="signal peptide" evidence="10">
    <location>
        <begin position="1"/>
        <end position="19"/>
    </location>
</feature>
<evidence type="ECO:0000256" key="9">
    <source>
        <dbReference type="ARBA" id="ARBA00023180"/>
    </source>
</evidence>
<comment type="similarity">
    <text evidence="3">Belongs to the multicopper oxidase family.</text>
</comment>
<evidence type="ECO:0000256" key="1">
    <source>
        <dbReference type="ARBA" id="ARBA00001935"/>
    </source>
</evidence>
<evidence type="ECO:0000259" key="11">
    <source>
        <dbReference type="Pfam" id="PF00394"/>
    </source>
</evidence>
<feature type="domain" description="Plastocyanin-like" evidence="12">
    <location>
        <begin position="297"/>
        <end position="363"/>
    </location>
</feature>
<keyword evidence="9" id="KW-0325">Glycoprotein</keyword>
<gene>
    <name evidence="14" type="ORF">Acr_22g0003770</name>
</gene>
<dbReference type="Pfam" id="PF07731">
    <property type="entry name" value="Cu-oxidase_2"/>
    <property type="match status" value="1"/>
</dbReference>
<dbReference type="InterPro" id="IPR011707">
    <property type="entry name" value="Cu-oxidase-like_N"/>
</dbReference>
<evidence type="ECO:0000256" key="3">
    <source>
        <dbReference type="ARBA" id="ARBA00010609"/>
    </source>
</evidence>
<feature type="domain" description="Plastocyanin-like" evidence="13">
    <location>
        <begin position="28"/>
        <end position="141"/>
    </location>
</feature>
<feature type="chain" id="PRO_5029593863" evidence="10">
    <location>
        <begin position="20"/>
        <end position="381"/>
    </location>
</feature>